<keyword evidence="6 7" id="KW-0472">Membrane</keyword>
<dbReference type="Pfam" id="PF01105">
    <property type="entry name" value="EMP24_GP25L"/>
    <property type="match status" value="1"/>
</dbReference>
<evidence type="ECO:0000259" key="8">
    <source>
        <dbReference type="SMART" id="SM01190"/>
    </source>
</evidence>
<dbReference type="Proteomes" id="UP000256970">
    <property type="component" value="Unassembled WGS sequence"/>
</dbReference>
<gene>
    <name evidence="9" type="ORF">BQ4739_LOCUS11106</name>
</gene>
<dbReference type="SMART" id="SM01190">
    <property type="entry name" value="EMP24_GP25L"/>
    <property type="match status" value="1"/>
</dbReference>
<proteinExistence type="inferred from homology"/>
<evidence type="ECO:0000313" key="10">
    <source>
        <dbReference type="Proteomes" id="UP000256970"/>
    </source>
</evidence>
<name>A0A383W181_TETOB</name>
<evidence type="ECO:0000256" key="3">
    <source>
        <dbReference type="ARBA" id="ARBA00022692"/>
    </source>
</evidence>
<evidence type="ECO:0000256" key="2">
    <source>
        <dbReference type="ARBA" id="ARBA00007104"/>
    </source>
</evidence>
<keyword evidence="3 7" id="KW-0812">Transmembrane</keyword>
<keyword evidence="5 7" id="KW-1133">Transmembrane helix</keyword>
<comment type="subcellular location">
    <subcellularLocation>
        <location evidence="1">Membrane</location>
        <topology evidence="1">Single-pass type I membrane protein</topology>
    </subcellularLocation>
</comment>
<evidence type="ECO:0000256" key="1">
    <source>
        <dbReference type="ARBA" id="ARBA00004479"/>
    </source>
</evidence>
<protein>
    <recommendedName>
        <fullName evidence="8">GOLD domain-containing protein</fullName>
    </recommendedName>
</protein>
<evidence type="ECO:0000256" key="6">
    <source>
        <dbReference type="ARBA" id="ARBA00023136"/>
    </source>
</evidence>
<dbReference type="AlphaFoldDB" id="A0A383W181"/>
<evidence type="ECO:0000256" key="5">
    <source>
        <dbReference type="ARBA" id="ARBA00022989"/>
    </source>
</evidence>
<dbReference type="PANTHER" id="PTHR22811">
    <property type="entry name" value="TRANSMEMBRANE EMP24 DOMAIN-CONTAINING PROTEIN"/>
    <property type="match status" value="1"/>
</dbReference>
<sequence length="216" mass="24399">MKSSRKRDSKQQCQAVGAHDVVVYVRFQQVPGGPRIEGALFVSPKSPHYIPYVTIRLHSPQGDQMWSQQNVQSEAHFNIAARGPGTYKVCLYNGFESHVDVVVDLVYFTLGHMRRPGQVQVPKGTEENRGKDLANKDHLEDVKRNVMVVGELVDILSGEQKYLHRKLDRHIETVKSNNARTFWYTGLEVLVLLAVTFINLAVTTGFFKGLPVRITV</sequence>
<comment type="similarity">
    <text evidence="2">Belongs to the EMP24/GP25L family.</text>
</comment>
<evidence type="ECO:0000256" key="4">
    <source>
        <dbReference type="ARBA" id="ARBA00022729"/>
    </source>
</evidence>
<organism evidence="9 10">
    <name type="scientific">Tetradesmus obliquus</name>
    <name type="common">Green alga</name>
    <name type="synonym">Acutodesmus obliquus</name>
    <dbReference type="NCBI Taxonomy" id="3088"/>
    <lineage>
        <taxon>Eukaryota</taxon>
        <taxon>Viridiplantae</taxon>
        <taxon>Chlorophyta</taxon>
        <taxon>core chlorophytes</taxon>
        <taxon>Chlorophyceae</taxon>
        <taxon>CS clade</taxon>
        <taxon>Sphaeropleales</taxon>
        <taxon>Scenedesmaceae</taxon>
        <taxon>Tetradesmus</taxon>
    </lineage>
</organism>
<reference evidence="9 10" key="1">
    <citation type="submission" date="2016-10" db="EMBL/GenBank/DDBJ databases">
        <authorList>
            <person name="Cai Z."/>
        </authorList>
    </citation>
    <scope>NUCLEOTIDE SEQUENCE [LARGE SCALE GENOMIC DNA]</scope>
</reference>
<evidence type="ECO:0000256" key="7">
    <source>
        <dbReference type="SAM" id="Phobius"/>
    </source>
</evidence>
<feature type="transmembrane region" description="Helical" evidence="7">
    <location>
        <begin position="182"/>
        <end position="207"/>
    </location>
</feature>
<accession>A0A383W181</accession>
<feature type="domain" description="GOLD" evidence="8">
    <location>
        <begin position="18"/>
        <end position="208"/>
    </location>
</feature>
<evidence type="ECO:0000313" key="9">
    <source>
        <dbReference type="EMBL" id="SZX70950.1"/>
    </source>
</evidence>
<keyword evidence="10" id="KW-1185">Reference proteome</keyword>
<keyword evidence="4" id="KW-0732">Signal</keyword>
<dbReference type="GO" id="GO:0016020">
    <property type="term" value="C:membrane"/>
    <property type="evidence" value="ECO:0007669"/>
    <property type="project" value="UniProtKB-SubCell"/>
</dbReference>
<dbReference type="STRING" id="3088.A0A383W181"/>
<dbReference type="InterPro" id="IPR009038">
    <property type="entry name" value="GOLD_dom"/>
</dbReference>
<dbReference type="EMBL" id="FNXT01001020">
    <property type="protein sequence ID" value="SZX70950.1"/>
    <property type="molecule type" value="Genomic_DNA"/>
</dbReference>
<dbReference type="InterPro" id="IPR015720">
    <property type="entry name" value="Emp24-like"/>
</dbReference>